<dbReference type="HOGENOM" id="CLU_2877333_0_0_7"/>
<protein>
    <submittedName>
        <fullName evidence="2">ABC-type dipeptide/oligopeptide/nickel transport system, permease component</fullName>
    </submittedName>
</protein>
<dbReference type="Proteomes" id="UP000002407">
    <property type="component" value="Chromosome"/>
</dbReference>
<keyword evidence="1" id="KW-1133">Transmembrane helix</keyword>
<gene>
    <name evidence="2" type="ordered locus">CHAB381_1315</name>
</gene>
<evidence type="ECO:0000256" key="1">
    <source>
        <dbReference type="SAM" id="Phobius"/>
    </source>
</evidence>
<dbReference type="AlphaFoldDB" id="A7I2X5"/>
<evidence type="ECO:0000313" key="3">
    <source>
        <dbReference type="Proteomes" id="UP000002407"/>
    </source>
</evidence>
<keyword evidence="1" id="KW-0812">Transmembrane</keyword>
<keyword evidence="1" id="KW-0472">Membrane</keyword>
<proteinExistence type="predicted"/>
<reference evidence="3" key="1">
    <citation type="submission" date="2007-07" db="EMBL/GenBank/DDBJ databases">
        <title>Complete genome sequence of Campylobacter hominis ATCC BAA-381, a commensal isolated from the human gastrointestinal tract.</title>
        <authorList>
            <person name="Fouts D.E."/>
            <person name="Mongodin E.F."/>
            <person name="Puiu D."/>
            <person name="Sebastian Y."/>
            <person name="Miller W.G."/>
            <person name="Mandrell R.E."/>
            <person name="Nelson K.E."/>
        </authorList>
    </citation>
    <scope>NUCLEOTIDE SEQUENCE [LARGE SCALE GENOMIC DNA]</scope>
    <source>
        <strain evidence="3">ATCC BAA-381 / LMG 19568 / NCTC 13146 / CH001A</strain>
    </source>
</reference>
<feature type="transmembrane region" description="Helical" evidence="1">
    <location>
        <begin position="35"/>
        <end position="62"/>
    </location>
</feature>
<dbReference type="KEGG" id="cha:CHAB381_1315"/>
<organism evidence="2 3">
    <name type="scientific">Campylobacter hominis (strain ATCC BAA-381 / DSM 21671 / CCUG 45161 / LMG 19568 / NCTC 13146 / CH001A)</name>
    <dbReference type="NCBI Taxonomy" id="360107"/>
    <lineage>
        <taxon>Bacteria</taxon>
        <taxon>Pseudomonadati</taxon>
        <taxon>Campylobacterota</taxon>
        <taxon>Epsilonproteobacteria</taxon>
        <taxon>Campylobacterales</taxon>
        <taxon>Campylobacteraceae</taxon>
        <taxon>Campylobacter</taxon>
    </lineage>
</organism>
<sequence>MIGKFLILFFTTGESSIPFAMIPFAIKILNLSSFIIAEVLFSLPSSIKSQIFICFVMIFLVVS</sequence>
<evidence type="ECO:0000313" key="2">
    <source>
        <dbReference type="EMBL" id="ABS51797.1"/>
    </source>
</evidence>
<keyword evidence="3" id="KW-1185">Reference proteome</keyword>
<accession>A7I2X5</accession>
<feature type="transmembrane region" description="Helical" evidence="1">
    <location>
        <begin position="7"/>
        <end position="29"/>
    </location>
</feature>
<name>A7I2X5_CAMHC</name>
<dbReference type="EMBL" id="CP000776">
    <property type="protein sequence ID" value="ABS51797.1"/>
    <property type="molecule type" value="Genomic_DNA"/>
</dbReference>